<evidence type="ECO:0000256" key="1">
    <source>
        <dbReference type="SAM" id="MobiDB-lite"/>
    </source>
</evidence>
<evidence type="ECO:0000313" key="2">
    <source>
        <dbReference type="EMBL" id="WTP91349.1"/>
    </source>
</evidence>
<sequence>MENFPPPAAGSAGQAGNEEENILQAILFQSTTLQNPDLQWLGHQLQTHYNDGYLDHELWLCQMYGSSPTVANLCGNRPITADEAEDAWDDLVGAYYTWYNAVYQPAARPAAGPVSAPQQQQQIQGAGYVWTPDPPPQPAPAAAPPVHPPATHAWSQMDEGALIRMLDTWVALMDQPPTWDTITDGLAQLLEEEEIDDDPAAWWTAAWESSRGRIAYLRQYNRQRADASITLDAQIAYAWQSTQWALADQQQQTQNQPQQPTYTWTPDQPQGQPQRYPQQPTYTWTPDPQTQQQHSRNQPTPHPAPPSSSGQSRPGKRKQPAPDPNFTEQKDNQRKRQRQRQRAVGENAFSQTMKELRANLTQQQIADRFGVTQNFIWRGESGSYIDPDRARRWIQAVTGNPKIQEKLQTLYNEIYQGGEGGRDPAMLAFRERMRQLRGEGKFRLANVAAAVGVSHATIANWEGGSKEPAVESQEKVNKWINFLTAGLQDKESVRTELRRLYQKATGRKISWTD</sequence>
<protein>
    <recommendedName>
        <fullName evidence="3">HTH cro/C1-type domain-containing protein</fullName>
    </recommendedName>
</protein>
<organism evidence="2">
    <name type="scientific">Streptomyces sp. NBC_00180</name>
    <dbReference type="NCBI Taxonomy" id="2903632"/>
    <lineage>
        <taxon>Bacteria</taxon>
        <taxon>Bacillati</taxon>
        <taxon>Actinomycetota</taxon>
        <taxon>Actinomycetes</taxon>
        <taxon>Kitasatosporales</taxon>
        <taxon>Streptomycetaceae</taxon>
        <taxon>Streptomyces</taxon>
    </lineage>
</organism>
<feature type="compositionally biased region" description="Low complexity" evidence="1">
    <location>
        <begin position="249"/>
        <end position="293"/>
    </location>
</feature>
<reference evidence="2" key="1">
    <citation type="submission" date="2022-10" db="EMBL/GenBank/DDBJ databases">
        <title>The complete genomes of actinobacterial strains from the NBC collection.</title>
        <authorList>
            <person name="Joergensen T.S."/>
            <person name="Alvarez Arevalo M."/>
            <person name="Sterndorff E.B."/>
            <person name="Faurdal D."/>
            <person name="Vuksanovic O."/>
            <person name="Mourched A.-S."/>
            <person name="Charusanti P."/>
            <person name="Shaw S."/>
            <person name="Blin K."/>
            <person name="Weber T."/>
        </authorList>
    </citation>
    <scope>NUCLEOTIDE SEQUENCE</scope>
    <source>
        <strain evidence="2">NBC 00180</strain>
    </source>
</reference>
<gene>
    <name evidence="2" type="ORF">OG477_41265</name>
</gene>
<dbReference type="SUPFAM" id="SSF47413">
    <property type="entry name" value="lambda repressor-like DNA-binding domains"/>
    <property type="match status" value="2"/>
</dbReference>
<feature type="region of interest" description="Disordered" evidence="1">
    <location>
        <begin position="248"/>
        <end position="350"/>
    </location>
</feature>
<dbReference type="InterPro" id="IPR010982">
    <property type="entry name" value="Lambda_DNA-bd_dom_sf"/>
</dbReference>
<dbReference type="Gene3D" id="1.10.260.40">
    <property type="entry name" value="lambda repressor-like DNA-binding domains"/>
    <property type="match status" value="1"/>
</dbReference>
<dbReference type="GO" id="GO:0003677">
    <property type="term" value="F:DNA binding"/>
    <property type="evidence" value="ECO:0007669"/>
    <property type="project" value="InterPro"/>
</dbReference>
<accession>A0AAU1ICB2</accession>
<dbReference type="PRINTS" id="PR01217">
    <property type="entry name" value="PRICHEXTENSN"/>
</dbReference>
<dbReference type="AlphaFoldDB" id="A0AAU1ICB2"/>
<name>A0AAU1ICB2_9ACTN</name>
<evidence type="ECO:0008006" key="3">
    <source>
        <dbReference type="Google" id="ProtNLM"/>
    </source>
</evidence>
<dbReference type="CDD" id="cd00093">
    <property type="entry name" value="HTH_XRE"/>
    <property type="match status" value="2"/>
</dbReference>
<dbReference type="EMBL" id="CP108140">
    <property type="protein sequence ID" value="WTP91349.1"/>
    <property type="molecule type" value="Genomic_DNA"/>
</dbReference>
<proteinExistence type="predicted"/>
<dbReference type="InterPro" id="IPR001387">
    <property type="entry name" value="Cro/C1-type_HTH"/>
</dbReference>